<organism evidence="13">
    <name type="scientific">Caenorhabditis remanei</name>
    <name type="common">Caenorhabditis vulgaris</name>
    <dbReference type="NCBI Taxonomy" id="31234"/>
    <lineage>
        <taxon>Eukaryota</taxon>
        <taxon>Metazoa</taxon>
        <taxon>Ecdysozoa</taxon>
        <taxon>Nematoda</taxon>
        <taxon>Chromadorea</taxon>
        <taxon>Rhabditida</taxon>
        <taxon>Rhabditina</taxon>
        <taxon>Rhabditomorpha</taxon>
        <taxon>Rhabditoidea</taxon>
        <taxon>Rhabditidae</taxon>
        <taxon>Peloderinae</taxon>
        <taxon>Caenorhabditis</taxon>
    </lineage>
</organism>
<dbReference type="InterPro" id="IPR008753">
    <property type="entry name" value="Peptidase_M13_N"/>
</dbReference>
<evidence type="ECO:0000313" key="13">
    <source>
        <dbReference type="Proteomes" id="UP000008281"/>
    </source>
</evidence>
<reference evidence="12" key="1">
    <citation type="submission" date="2007-07" db="EMBL/GenBank/DDBJ databases">
        <title>PCAP assembly of the Caenorhabditis remanei genome.</title>
        <authorList>
            <consortium name="The Caenorhabditis remanei Sequencing Consortium"/>
            <person name="Wilson R.K."/>
        </authorList>
    </citation>
    <scope>NUCLEOTIDE SEQUENCE [LARGE SCALE GENOMIC DNA]</scope>
    <source>
        <strain evidence="12">PB4641</strain>
    </source>
</reference>
<dbReference type="InterPro" id="IPR000718">
    <property type="entry name" value="Peptidase_M13"/>
</dbReference>
<dbReference type="GO" id="GO:0046872">
    <property type="term" value="F:metal ion binding"/>
    <property type="evidence" value="ECO:0007669"/>
    <property type="project" value="UniProtKB-KW"/>
</dbReference>
<feature type="domain" description="Peptidase M13 N-terminal" evidence="11">
    <location>
        <begin position="160"/>
        <end position="528"/>
    </location>
</feature>
<feature type="transmembrane region" description="Helical" evidence="9">
    <location>
        <begin position="53"/>
        <end position="73"/>
    </location>
</feature>
<keyword evidence="6" id="KW-0862">Zinc</keyword>
<accession>E3M1Q2</accession>
<evidence type="ECO:0000259" key="11">
    <source>
        <dbReference type="Pfam" id="PF05649"/>
    </source>
</evidence>
<dbReference type="GO" id="GO:0004222">
    <property type="term" value="F:metalloendopeptidase activity"/>
    <property type="evidence" value="ECO:0007669"/>
    <property type="project" value="InterPro"/>
</dbReference>
<evidence type="ECO:0000256" key="3">
    <source>
        <dbReference type="ARBA" id="ARBA00022670"/>
    </source>
</evidence>
<feature type="compositionally biased region" description="Low complexity" evidence="8">
    <location>
        <begin position="98"/>
        <end position="128"/>
    </location>
</feature>
<evidence type="ECO:0000256" key="7">
    <source>
        <dbReference type="ARBA" id="ARBA00023049"/>
    </source>
</evidence>
<evidence type="ECO:0000256" key="8">
    <source>
        <dbReference type="SAM" id="MobiDB-lite"/>
    </source>
</evidence>
<evidence type="ECO:0000256" key="2">
    <source>
        <dbReference type="ARBA" id="ARBA00007357"/>
    </source>
</evidence>
<feature type="domain" description="Peptidase M13 C-terminal" evidence="10">
    <location>
        <begin position="587"/>
        <end position="790"/>
    </location>
</feature>
<keyword evidence="3" id="KW-0645">Protease</keyword>
<dbReference type="PANTHER" id="PTHR11733:SF7">
    <property type="entry name" value="NEPRILYSIN METALLOPEPTIDASE FAMILY-RELATED"/>
    <property type="match status" value="1"/>
</dbReference>
<dbReference type="CDD" id="cd08662">
    <property type="entry name" value="M13"/>
    <property type="match status" value="1"/>
</dbReference>
<dbReference type="PANTHER" id="PTHR11733">
    <property type="entry name" value="ZINC METALLOPROTEASE FAMILY M13 NEPRILYSIN-RELATED"/>
    <property type="match status" value="1"/>
</dbReference>
<keyword evidence="7" id="KW-0482">Metalloprotease</keyword>
<dbReference type="InParanoid" id="E3M1Q2"/>
<evidence type="ECO:0000256" key="4">
    <source>
        <dbReference type="ARBA" id="ARBA00022723"/>
    </source>
</evidence>
<feature type="compositionally biased region" description="Pro residues" evidence="8">
    <location>
        <begin position="85"/>
        <end position="97"/>
    </location>
</feature>
<dbReference type="InterPro" id="IPR018497">
    <property type="entry name" value="Peptidase_M13_C"/>
</dbReference>
<evidence type="ECO:0000256" key="5">
    <source>
        <dbReference type="ARBA" id="ARBA00022801"/>
    </source>
</evidence>
<dbReference type="Proteomes" id="UP000008281">
    <property type="component" value="Unassembled WGS sequence"/>
</dbReference>
<gene>
    <name evidence="12" type="ORF">CRE_06596</name>
</gene>
<keyword evidence="9" id="KW-1133">Transmembrane helix</keyword>
<dbReference type="EMBL" id="DS268421">
    <property type="protein sequence ID" value="EFO88919.1"/>
    <property type="molecule type" value="Genomic_DNA"/>
</dbReference>
<dbReference type="InterPro" id="IPR042089">
    <property type="entry name" value="Peptidase_M13_dom_2"/>
</dbReference>
<dbReference type="AlphaFoldDB" id="E3M1Q2"/>
<dbReference type="GO" id="GO:0005886">
    <property type="term" value="C:plasma membrane"/>
    <property type="evidence" value="ECO:0007669"/>
    <property type="project" value="TreeGrafter"/>
</dbReference>
<dbReference type="HOGENOM" id="CLU_006187_5_0_1"/>
<dbReference type="Pfam" id="PF01431">
    <property type="entry name" value="Peptidase_M13"/>
    <property type="match status" value="1"/>
</dbReference>
<dbReference type="Gene3D" id="3.40.390.10">
    <property type="entry name" value="Collagenase (Catalytic Domain)"/>
    <property type="match status" value="1"/>
</dbReference>
<dbReference type="STRING" id="31234.E3M1Q2"/>
<comment type="cofactor">
    <cofactor evidence="1">
        <name>Zn(2+)</name>
        <dbReference type="ChEBI" id="CHEBI:29105"/>
    </cofactor>
</comment>
<keyword evidence="4" id="KW-0479">Metal-binding</keyword>
<dbReference type="Gene3D" id="1.10.1380.10">
    <property type="entry name" value="Neutral endopeptidase , domain2"/>
    <property type="match status" value="1"/>
</dbReference>
<keyword evidence="9" id="KW-0812">Transmembrane</keyword>
<proteinExistence type="inferred from homology"/>
<dbReference type="InterPro" id="IPR024079">
    <property type="entry name" value="MetalloPept_cat_dom_sf"/>
</dbReference>
<dbReference type="OrthoDB" id="5831609at2759"/>
<evidence type="ECO:0000256" key="1">
    <source>
        <dbReference type="ARBA" id="ARBA00001947"/>
    </source>
</evidence>
<comment type="similarity">
    <text evidence="2">Belongs to the peptidase M13 family.</text>
</comment>
<keyword evidence="5" id="KW-0378">Hydrolase</keyword>
<keyword evidence="9" id="KW-0472">Membrane</keyword>
<evidence type="ECO:0000259" key="10">
    <source>
        <dbReference type="Pfam" id="PF01431"/>
    </source>
</evidence>
<dbReference type="PROSITE" id="PS51885">
    <property type="entry name" value="NEPRILYSIN"/>
    <property type="match status" value="1"/>
</dbReference>
<dbReference type="OMA" id="MVHAFDY"/>
<evidence type="ECO:0000313" key="12">
    <source>
        <dbReference type="EMBL" id="EFO88919.1"/>
    </source>
</evidence>
<keyword evidence="13" id="KW-1185">Reference proteome</keyword>
<dbReference type="SUPFAM" id="SSF55486">
    <property type="entry name" value="Metalloproteases ('zincins'), catalytic domain"/>
    <property type="match status" value="1"/>
</dbReference>
<evidence type="ECO:0008006" key="14">
    <source>
        <dbReference type="Google" id="ProtNLM"/>
    </source>
</evidence>
<name>E3M1Q2_CAERE</name>
<sequence length="791" mass="90453">MQSNILLSSFFISFSIFSSLYFNLLFQENSPPVPVPQPLPYKMSVKDKLTNPLTGLGIVISFSLIFIFTIAILTEMKKKNEATPTPQPVKSPSPDPGTPSDGTPSTKGILETSTLIPSRSSSQSPETTTTEKKKRKMCDSPECITLSYQLLNWRDINVDPCEDFYKASCGRYSKHTDTKGTRIVEKEAITIQLISDFLLQNKSSESRSENTMKLYYHKCRSLKDKTIFNQEKSKSLIDLTEDLKSIGSWPSLDKNWDESKFDLNEMLANMAKLHVRNFGIFQFKKDDSKHLNLMAPDGVKFYKGFIKTLDEILTANGIDPKSKEVADDSNEVEKFIKQLDNPLKTEKFNEYNTKLLKSHTPSVDFERIIKNLIPKGKEMEENLVKKMRVEDSEWFFGKNQNVRKTFILEIWTSVCFQLEKLLESTPKRTLANFLIFNFIAETTRTVPFTFVEMKKESCGKTVIHAFPRAAVRIFVRNYFEKENLKIVSEMVDEIRDSSVKILKNSTWLQSKSEAVKKLEDMKKMIGYPEYYEAPGTLDRIFGSLTVSPDDSYYKLTQKMLRFQTEQTVEYIADDLSLDPEHPLFETNAFYTKSQNVLSIMVSIIDDPLFDDSFPKYAKIVSTGSIIAQEIGHNVEYSIQNPEDLAEYQKRGKCRVDQYSQYDDPDSGKNVSSVCLGVYSEFTHFQPNAALTMSQLIIDDFGADATWQTFKNLDISEEAIIPGFKEDDMDKLFFHIYALNFCSPQNFDPDSKTTPTNSFRVNGVFSNMPSFAKTFECPAGSPMNPKTRCELF</sequence>
<feature type="region of interest" description="Disordered" evidence="8">
    <location>
        <begin position="81"/>
        <end position="135"/>
    </location>
</feature>
<dbReference type="Pfam" id="PF05649">
    <property type="entry name" value="Peptidase_M13_N"/>
    <property type="match status" value="1"/>
</dbReference>
<evidence type="ECO:0000256" key="6">
    <source>
        <dbReference type="ARBA" id="ARBA00022833"/>
    </source>
</evidence>
<dbReference type="GO" id="GO:0016485">
    <property type="term" value="P:protein processing"/>
    <property type="evidence" value="ECO:0007669"/>
    <property type="project" value="TreeGrafter"/>
</dbReference>
<dbReference type="eggNOG" id="KOG3624">
    <property type="taxonomic scope" value="Eukaryota"/>
</dbReference>
<feature type="transmembrane region" description="Helical" evidence="9">
    <location>
        <begin position="5"/>
        <end position="26"/>
    </location>
</feature>
<evidence type="ECO:0000256" key="9">
    <source>
        <dbReference type="SAM" id="Phobius"/>
    </source>
</evidence>
<protein>
    <recommendedName>
        <fullName evidence="14">Peptidase M13 C-terminal domain-containing protein</fullName>
    </recommendedName>
</protein>